<sequence>MSVTGANLTYEFAADTALPSGATHFLVYSRNATGESTSATYLAISDVIDSTASIVSRITPAGAASNVSLLSTIQVTFSEAMAGSSITSSNIKLLKGATPTQGSIAYSGAVATFTPTMYLEFGQTYSVQIGTGVTDSASYALA</sequence>
<proteinExistence type="predicted"/>
<dbReference type="AlphaFoldDB" id="A0A1F6G8B2"/>
<accession>A0A1F6G8B2</accession>
<reference evidence="3 4" key="1">
    <citation type="journal article" date="2016" name="Nat. Commun.">
        <title>Thousands of microbial genomes shed light on interconnected biogeochemical processes in an aquifer system.</title>
        <authorList>
            <person name="Anantharaman K."/>
            <person name="Brown C.T."/>
            <person name="Hug L.A."/>
            <person name="Sharon I."/>
            <person name="Castelle C.J."/>
            <person name="Probst A.J."/>
            <person name="Thomas B.C."/>
            <person name="Singh A."/>
            <person name="Wilkins M.J."/>
            <person name="Karaoz U."/>
            <person name="Brodie E.L."/>
            <person name="Williams K.H."/>
            <person name="Hubbard S.S."/>
            <person name="Banfield J.F."/>
        </authorList>
    </citation>
    <scope>NUCLEOTIDE SEQUENCE [LARGE SCALE GENOMIC DNA]</scope>
</reference>
<gene>
    <name evidence="3" type="ORF">A2527_00610</name>
</gene>
<evidence type="ECO:0000313" key="3">
    <source>
        <dbReference type="EMBL" id="OGG94339.1"/>
    </source>
</evidence>
<evidence type="ECO:0000313" key="4">
    <source>
        <dbReference type="Proteomes" id="UP000178449"/>
    </source>
</evidence>
<keyword evidence="1" id="KW-0732">Signal</keyword>
<feature type="domain" description="SbsA Ig-like" evidence="2">
    <location>
        <begin position="49"/>
        <end position="139"/>
    </location>
</feature>
<evidence type="ECO:0000256" key="1">
    <source>
        <dbReference type="ARBA" id="ARBA00022729"/>
    </source>
</evidence>
<protein>
    <recommendedName>
        <fullName evidence="2">SbsA Ig-like domain-containing protein</fullName>
    </recommendedName>
</protein>
<organism evidence="3 4">
    <name type="scientific">Candidatus Lambdaproteobacteria bacterium RIFOXYD2_FULL_50_16</name>
    <dbReference type="NCBI Taxonomy" id="1817772"/>
    <lineage>
        <taxon>Bacteria</taxon>
        <taxon>Pseudomonadati</taxon>
        <taxon>Pseudomonadota</taxon>
        <taxon>Candidatus Lambdaproteobacteria</taxon>
    </lineage>
</organism>
<dbReference type="Gene3D" id="2.60.40.1220">
    <property type="match status" value="1"/>
</dbReference>
<name>A0A1F6G8B2_9PROT</name>
<dbReference type="Proteomes" id="UP000178449">
    <property type="component" value="Unassembled WGS sequence"/>
</dbReference>
<dbReference type="InterPro" id="IPR014755">
    <property type="entry name" value="Cu-Rt/internalin_Ig-like"/>
</dbReference>
<dbReference type="STRING" id="1817772.A2527_00610"/>
<dbReference type="Pfam" id="PF13205">
    <property type="entry name" value="Big_5"/>
    <property type="match status" value="1"/>
</dbReference>
<evidence type="ECO:0000259" key="2">
    <source>
        <dbReference type="Pfam" id="PF13205"/>
    </source>
</evidence>
<comment type="caution">
    <text evidence="3">The sequence shown here is derived from an EMBL/GenBank/DDBJ whole genome shotgun (WGS) entry which is preliminary data.</text>
</comment>
<dbReference type="EMBL" id="MFNE01000039">
    <property type="protein sequence ID" value="OGG94339.1"/>
    <property type="molecule type" value="Genomic_DNA"/>
</dbReference>
<dbReference type="InterPro" id="IPR032812">
    <property type="entry name" value="SbsA_Ig"/>
</dbReference>